<reference evidence="3" key="2">
    <citation type="submission" date="2015-01" db="EMBL/GenBank/DDBJ databases">
        <title>Evolutionary Origins and Diversification of the Mycorrhizal Mutualists.</title>
        <authorList>
            <consortium name="DOE Joint Genome Institute"/>
            <consortium name="Mycorrhizal Genomics Consortium"/>
            <person name="Kohler A."/>
            <person name="Kuo A."/>
            <person name="Nagy L.G."/>
            <person name="Floudas D."/>
            <person name="Copeland A."/>
            <person name="Barry K.W."/>
            <person name="Cichocki N."/>
            <person name="Veneault-Fourrey C."/>
            <person name="LaButti K."/>
            <person name="Lindquist E.A."/>
            <person name="Lipzen A."/>
            <person name="Lundell T."/>
            <person name="Morin E."/>
            <person name="Murat C."/>
            <person name="Riley R."/>
            <person name="Ohm R."/>
            <person name="Sun H."/>
            <person name="Tunlid A."/>
            <person name="Henrissat B."/>
            <person name="Grigoriev I.V."/>
            <person name="Hibbett D.S."/>
            <person name="Martin F."/>
        </authorList>
    </citation>
    <scope>NUCLEOTIDE SEQUENCE [LARGE SCALE GENOMIC DNA]</scope>
    <source>
        <strain evidence="3">h7</strain>
    </source>
</reference>
<name>A0A0C3C0Q4_HEBCY</name>
<accession>A0A0C3C0Q4</accession>
<dbReference type="Gene3D" id="2.30.30.490">
    <property type="match status" value="1"/>
</dbReference>
<evidence type="ECO:0000313" key="3">
    <source>
        <dbReference type="Proteomes" id="UP000053424"/>
    </source>
</evidence>
<reference evidence="2 3" key="1">
    <citation type="submission" date="2014-04" db="EMBL/GenBank/DDBJ databases">
        <authorList>
            <consortium name="DOE Joint Genome Institute"/>
            <person name="Kuo A."/>
            <person name="Gay G."/>
            <person name="Dore J."/>
            <person name="Kohler A."/>
            <person name="Nagy L.G."/>
            <person name="Floudas D."/>
            <person name="Copeland A."/>
            <person name="Barry K.W."/>
            <person name="Cichocki N."/>
            <person name="Veneault-Fourrey C."/>
            <person name="LaButti K."/>
            <person name="Lindquist E.A."/>
            <person name="Lipzen A."/>
            <person name="Lundell T."/>
            <person name="Morin E."/>
            <person name="Murat C."/>
            <person name="Sun H."/>
            <person name="Tunlid A."/>
            <person name="Henrissat B."/>
            <person name="Grigoriev I.V."/>
            <person name="Hibbett D.S."/>
            <person name="Martin F."/>
            <person name="Nordberg H.P."/>
            <person name="Cantor M.N."/>
            <person name="Hua S.X."/>
        </authorList>
    </citation>
    <scope>NUCLEOTIDE SEQUENCE [LARGE SCALE GENOMIC DNA]</scope>
    <source>
        <strain evidence="3">h7</strain>
    </source>
</reference>
<dbReference type="HOGENOM" id="CLU_1195005_0_0_1"/>
<dbReference type="AlphaFoldDB" id="A0A0C3C0Q4"/>
<dbReference type="PROSITE" id="PS51038">
    <property type="entry name" value="BAH"/>
    <property type="match status" value="1"/>
</dbReference>
<dbReference type="GO" id="GO:0003682">
    <property type="term" value="F:chromatin binding"/>
    <property type="evidence" value="ECO:0007669"/>
    <property type="project" value="InterPro"/>
</dbReference>
<organism evidence="2 3">
    <name type="scientific">Hebeloma cylindrosporum</name>
    <dbReference type="NCBI Taxonomy" id="76867"/>
    <lineage>
        <taxon>Eukaryota</taxon>
        <taxon>Fungi</taxon>
        <taxon>Dikarya</taxon>
        <taxon>Basidiomycota</taxon>
        <taxon>Agaricomycotina</taxon>
        <taxon>Agaricomycetes</taxon>
        <taxon>Agaricomycetidae</taxon>
        <taxon>Agaricales</taxon>
        <taxon>Agaricineae</taxon>
        <taxon>Hymenogastraceae</taxon>
        <taxon>Hebeloma</taxon>
    </lineage>
</organism>
<dbReference type="EMBL" id="KN831798">
    <property type="protein sequence ID" value="KIM37241.1"/>
    <property type="molecule type" value="Genomic_DNA"/>
</dbReference>
<feature type="domain" description="BAH" evidence="1">
    <location>
        <begin position="45"/>
        <end position="180"/>
    </location>
</feature>
<gene>
    <name evidence="2" type="ORF">M413DRAFT_13427</name>
</gene>
<protein>
    <recommendedName>
        <fullName evidence="1">BAH domain-containing protein</fullName>
    </recommendedName>
</protein>
<evidence type="ECO:0000313" key="2">
    <source>
        <dbReference type="EMBL" id="KIM37241.1"/>
    </source>
</evidence>
<dbReference type="InterPro" id="IPR043151">
    <property type="entry name" value="BAH_sf"/>
</dbReference>
<dbReference type="Proteomes" id="UP000053424">
    <property type="component" value="Unassembled WGS sequence"/>
</dbReference>
<keyword evidence="3" id="KW-1185">Reference proteome</keyword>
<proteinExistence type="predicted"/>
<evidence type="ECO:0000259" key="1">
    <source>
        <dbReference type="PROSITE" id="PS51038"/>
    </source>
</evidence>
<sequence>MPQTTTISRRKRSAVDSHPFPTLEEVLEMEEIGTLRIENATQGHEEFEEGDQVFVVPANVILTEDTRPLDPHKYWKMRIDSMHMDEDDKCWVVGTWFYSPSEVADLPSLKKDHRPILAMLGDTELLESDHQQVFDPGCIESLAKVHKFNDTDSLAPMITAQSWFSRLTVTVTVSNQAKISVLSPFVIIFSYETVDVDFRECTYTAFAKRCTAPSRIFSASATVVKSGLIRDA</sequence>
<dbReference type="InterPro" id="IPR001025">
    <property type="entry name" value="BAH_dom"/>
</dbReference>